<proteinExistence type="inferred from homology"/>
<keyword evidence="6" id="KW-1185">Reference proteome</keyword>
<reference evidence="6" key="1">
    <citation type="submission" date="2016-10" db="EMBL/GenBank/DDBJ databases">
        <authorList>
            <person name="Varghese N."/>
            <person name="Submissions S."/>
        </authorList>
    </citation>
    <scope>NUCLEOTIDE SEQUENCE [LARGE SCALE GENOMIC DNA]</scope>
    <source>
        <strain evidence="6">DSM 10146</strain>
    </source>
</reference>
<dbReference type="Proteomes" id="UP000198994">
    <property type="component" value="Unassembled WGS sequence"/>
</dbReference>
<evidence type="ECO:0000313" key="6">
    <source>
        <dbReference type="Proteomes" id="UP000198994"/>
    </source>
</evidence>
<evidence type="ECO:0000256" key="1">
    <source>
        <dbReference type="ARBA" id="ARBA00005568"/>
    </source>
</evidence>
<dbReference type="STRING" id="282683.SAMN04488105_10719"/>
<organism evidence="5 6">
    <name type="scientific">Salipiger thiooxidans</name>
    <dbReference type="NCBI Taxonomy" id="282683"/>
    <lineage>
        <taxon>Bacteria</taxon>
        <taxon>Pseudomonadati</taxon>
        <taxon>Pseudomonadota</taxon>
        <taxon>Alphaproteobacteria</taxon>
        <taxon>Rhodobacterales</taxon>
        <taxon>Roseobacteraceae</taxon>
        <taxon>Salipiger</taxon>
    </lineage>
</organism>
<dbReference type="PANTHER" id="PTHR30502">
    <property type="entry name" value="2-KETO-3-DEOXY-L-RHAMNONATE ALDOLASE"/>
    <property type="match status" value="1"/>
</dbReference>
<keyword evidence="3" id="KW-0456">Lyase</keyword>
<protein>
    <submittedName>
        <fullName evidence="5">4-hydroxy-2-oxoheptanedioate aldolase</fullName>
    </submittedName>
</protein>
<dbReference type="PANTHER" id="PTHR30502:SF0">
    <property type="entry name" value="PHOSPHOENOLPYRUVATE CARBOXYLASE FAMILY PROTEIN"/>
    <property type="match status" value="1"/>
</dbReference>
<dbReference type="EMBL" id="FNAV01000007">
    <property type="protein sequence ID" value="SDE74284.1"/>
    <property type="molecule type" value="Genomic_DNA"/>
</dbReference>
<evidence type="ECO:0000259" key="4">
    <source>
        <dbReference type="Pfam" id="PF03328"/>
    </source>
</evidence>
<dbReference type="InterPro" id="IPR040442">
    <property type="entry name" value="Pyrv_kinase-like_dom_sf"/>
</dbReference>
<sequence>MNALKSRLQKGEFVAAAWAELGHPDIAEIFVRHGWPAVLIDGEHGIGDLETWVAVARAVEAAGGEVILRVPDGSDTTLKKVLDRGFRSIVVPMVNSVEQARGIAASCRYPVRGTGGVGRGYAAPIVRGSDYGTRPDYAVRTANEDMLLFVQCETRESIDALPGICAVEGVDGIFLGPNDLAATLGNMEQMEHATPQAAFAEVERAVTGAGALLATVCGGGRDWADLRARGFTLVAGVNDVSFLIGAACDAAAVRDEQLADLA</sequence>
<gene>
    <name evidence="5" type="ORF">SAMN04488105_10719</name>
</gene>
<dbReference type="GO" id="GO:0046872">
    <property type="term" value="F:metal ion binding"/>
    <property type="evidence" value="ECO:0007669"/>
    <property type="project" value="UniProtKB-KW"/>
</dbReference>
<dbReference type="RefSeq" id="WP_089959170.1">
    <property type="nucleotide sequence ID" value="NZ_FNAV01000007.1"/>
</dbReference>
<dbReference type="InterPro" id="IPR050251">
    <property type="entry name" value="HpcH-HpaI_aldolase"/>
</dbReference>
<evidence type="ECO:0000256" key="2">
    <source>
        <dbReference type="ARBA" id="ARBA00022723"/>
    </source>
</evidence>
<evidence type="ECO:0000256" key="3">
    <source>
        <dbReference type="ARBA" id="ARBA00023239"/>
    </source>
</evidence>
<dbReference type="GO" id="GO:0016832">
    <property type="term" value="F:aldehyde-lyase activity"/>
    <property type="evidence" value="ECO:0007669"/>
    <property type="project" value="TreeGrafter"/>
</dbReference>
<feature type="domain" description="HpcH/HpaI aldolase/citrate lyase" evidence="4">
    <location>
        <begin position="18"/>
        <end position="243"/>
    </location>
</feature>
<dbReference type="OrthoDB" id="9802624at2"/>
<comment type="similarity">
    <text evidence="1">Belongs to the HpcH/HpaI aldolase family.</text>
</comment>
<dbReference type="InterPro" id="IPR005000">
    <property type="entry name" value="Aldolase/citrate-lyase_domain"/>
</dbReference>
<dbReference type="AlphaFoldDB" id="A0A1G7FEH6"/>
<dbReference type="Gene3D" id="3.20.20.60">
    <property type="entry name" value="Phosphoenolpyruvate-binding domains"/>
    <property type="match status" value="1"/>
</dbReference>
<accession>A0A1G7FEH6</accession>
<name>A0A1G7FEH6_9RHOB</name>
<dbReference type="GO" id="GO:0005737">
    <property type="term" value="C:cytoplasm"/>
    <property type="evidence" value="ECO:0007669"/>
    <property type="project" value="TreeGrafter"/>
</dbReference>
<evidence type="ECO:0000313" key="5">
    <source>
        <dbReference type="EMBL" id="SDE74284.1"/>
    </source>
</evidence>
<keyword evidence="2" id="KW-0479">Metal-binding</keyword>
<dbReference type="Pfam" id="PF03328">
    <property type="entry name" value="HpcH_HpaI"/>
    <property type="match status" value="1"/>
</dbReference>
<dbReference type="SUPFAM" id="SSF51621">
    <property type="entry name" value="Phosphoenolpyruvate/pyruvate domain"/>
    <property type="match status" value="1"/>
</dbReference>
<dbReference type="InterPro" id="IPR015813">
    <property type="entry name" value="Pyrv/PenolPyrv_kinase-like_dom"/>
</dbReference>